<feature type="compositionally biased region" description="Basic residues" evidence="1">
    <location>
        <begin position="1"/>
        <end position="11"/>
    </location>
</feature>
<reference evidence="2 3" key="1">
    <citation type="journal article" date="2019" name="Sci. Rep.">
        <title>Orb-weaving spider Araneus ventricosus genome elucidates the spidroin gene catalogue.</title>
        <authorList>
            <person name="Kono N."/>
            <person name="Nakamura H."/>
            <person name="Ohtoshi R."/>
            <person name="Moran D.A.P."/>
            <person name="Shinohara A."/>
            <person name="Yoshida Y."/>
            <person name="Fujiwara M."/>
            <person name="Mori M."/>
            <person name="Tomita M."/>
            <person name="Arakawa K."/>
        </authorList>
    </citation>
    <scope>NUCLEOTIDE SEQUENCE [LARGE SCALE GENOMIC DNA]</scope>
</reference>
<gene>
    <name evidence="2" type="ORF">AVEN_191851_1</name>
</gene>
<keyword evidence="3" id="KW-1185">Reference proteome</keyword>
<evidence type="ECO:0000313" key="2">
    <source>
        <dbReference type="EMBL" id="GBM34701.1"/>
    </source>
</evidence>
<protein>
    <submittedName>
        <fullName evidence="2">Uncharacterized protein</fullName>
    </submittedName>
</protein>
<proteinExistence type="predicted"/>
<dbReference type="EMBL" id="BGPR01000767">
    <property type="protein sequence ID" value="GBM34701.1"/>
    <property type="molecule type" value="Genomic_DNA"/>
</dbReference>
<dbReference type="Proteomes" id="UP000499080">
    <property type="component" value="Unassembled WGS sequence"/>
</dbReference>
<sequence>MIHHSTIRRAGSKPQTQTRSDEERKSLTPAPKSVNEGKTLHKVNQHTNAMMVKCLKMSLIILVWPSDKVSLSRAEGSRLETRFPLRLVVNVDLVHTKSELWAKSPPSGVVPKFGERGRLEVPAQVSSSS</sequence>
<name>A0A4Y2F0R5_ARAVE</name>
<evidence type="ECO:0000313" key="3">
    <source>
        <dbReference type="Proteomes" id="UP000499080"/>
    </source>
</evidence>
<organism evidence="2 3">
    <name type="scientific">Araneus ventricosus</name>
    <name type="common">Orbweaver spider</name>
    <name type="synonym">Epeira ventricosa</name>
    <dbReference type="NCBI Taxonomy" id="182803"/>
    <lineage>
        <taxon>Eukaryota</taxon>
        <taxon>Metazoa</taxon>
        <taxon>Ecdysozoa</taxon>
        <taxon>Arthropoda</taxon>
        <taxon>Chelicerata</taxon>
        <taxon>Arachnida</taxon>
        <taxon>Araneae</taxon>
        <taxon>Araneomorphae</taxon>
        <taxon>Entelegynae</taxon>
        <taxon>Araneoidea</taxon>
        <taxon>Araneidae</taxon>
        <taxon>Araneus</taxon>
    </lineage>
</organism>
<dbReference type="AlphaFoldDB" id="A0A4Y2F0R5"/>
<evidence type="ECO:0000256" key="1">
    <source>
        <dbReference type="SAM" id="MobiDB-lite"/>
    </source>
</evidence>
<accession>A0A4Y2F0R5</accession>
<feature type="region of interest" description="Disordered" evidence="1">
    <location>
        <begin position="1"/>
        <end position="40"/>
    </location>
</feature>
<comment type="caution">
    <text evidence="2">The sequence shown here is derived from an EMBL/GenBank/DDBJ whole genome shotgun (WGS) entry which is preliminary data.</text>
</comment>